<evidence type="ECO:0000313" key="15">
    <source>
        <dbReference type="Proteomes" id="UP000838412"/>
    </source>
</evidence>
<keyword evidence="2" id="KW-1003">Cell membrane</keyword>
<name>A0A8J9WCE8_BRALA</name>
<feature type="compositionally biased region" description="Polar residues" evidence="11">
    <location>
        <begin position="959"/>
        <end position="983"/>
    </location>
</feature>
<keyword evidence="5 12" id="KW-1133">Transmembrane helix</keyword>
<dbReference type="PANTHER" id="PTHR24061:SF422">
    <property type="entry name" value="G-PROTEIN COUPLED RECEPTORS FAMILY 3 PROFILE DOMAIN-CONTAINING PROTEIN"/>
    <property type="match status" value="1"/>
</dbReference>
<keyword evidence="10" id="KW-0807">Transducer</keyword>
<evidence type="ECO:0000313" key="14">
    <source>
        <dbReference type="EMBL" id="CAH1229579.1"/>
    </source>
</evidence>
<evidence type="ECO:0000256" key="7">
    <source>
        <dbReference type="ARBA" id="ARBA00023136"/>
    </source>
</evidence>
<dbReference type="Gene3D" id="2.10.50.30">
    <property type="entry name" value="GPCR, family 3, nine cysteines domain"/>
    <property type="match status" value="1"/>
</dbReference>
<dbReference type="PROSITE" id="PS50259">
    <property type="entry name" value="G_PROTEIN_RECEP_F3_4"/>
    <property type="match status" value="1"/>
</dbReference>
<keyword evidence="3 12" id="KW-0812">Transmembrane</keyword>
<feature type="region of interest" description="Disordered" evidence="11">
    <location>
        <begin position="1071"/>
        <end position="1114"/>
    </location>
</feature>
<dbReference type="SUPFAM" id="SSF53822">
    <property type="entry name" value="Periplasmic binding protein-like I"/>
    <property type="match status" value="1"/>
</dbReference>
<feature type="compositionally biased region" description="Polar residues" evidence="11">
    <location>
        <begin position="999"/>
        <end position="1016"/>
    </location>
</feature>
<dbReference type="InterPro" id="IPR028082">
    <property type="entry name" value="Peripla_BP_I"/>
</dbReference>
<reference evidence="14" key="1">
    <citation type="submission" date="2022-01" db="EMBL/GenBank/DDBJ databases">
        <authorList>
            <person name="Braso-Vives M."/>
        </authorList>
    </citation>
    <scope>NUCLEOTIDE SEQUENCE</scope>
</reference>
<dbReference type="AlphaFoldDB" id="A0A8J9WCE8"/>
<accession>A0A8J9WCE8</accession>
<keyword evidence="6" id="KW-0297">G-protein coupled receptor</keyword>
<feature type="transmembrane region" description="Helical" evidence="12">
    <location>
        <begin position="679"/>
        <end position="696"/>
    </location>
</feature>
<dbReference type="InterPro" id="IPR017978">
    <property type="entry name" value="GPCR_3_C"/>
</dbReference>
<keyword evidence="4" id="KW-0732">Signal</keyword>
<evidence type="ECO:0000256" key="9">
    <source>
        <dbReference type="ARBA" id="ARBA00023180"/>
    </source>
</evidence>
<gene>
    <name evidence="14" type="primary">CASR</name>
    <name evidence="14" type="ORF">BLAG_LOCUS855</name>
</gene>
<dbReference type="PRINTS" id="PR00592">
    <property type="entry name" value="CASENSINGR"/>
</dbReference>
<dbReference type="EMBL" id="OV696686">
    <property type="protein sequence ID" value="CAH1229579.1"/>
    <property type="molecule type" value="Genomic_DNA"/>
</dbReference>
<feature type="compositionally biased region" description="Low complexity" evidence="11">
    <location>
        <begin position="897"/>
        <end position="908"/>
    </location>
</feature>
<organism evidence="14 15">
    <name type="scientific">Branchiostoma lanceolatum</name>
    <name type="common">Common lancelet</name>
    <name type="synonym">Amphioxus lanceolatum</name>
    <dbReference type="NCBI Taxonomy" id="7740"/>
    <lineage>
        <taxon>Eukaryota</taxon>
        <taxon>Metazoa</taxon>
        <taxon>Chordata</taxon>
        <taxon>Cephalochordata</taxon>
        <taxon>Leptocardii</taxon>
        <taxon>Amphioxiformes</taxon>
        <taxon>Branchiostomatidae</taxon>
        <taxon>Branchiostoma</taxon>
    </lineage>
</organism>
<evidence type="ECO:0000256" key="1">
    <source>
        <dbReference type="ARBA" id="ARBA00004651"/>
    </source>
</evidence>
<protein>
    <submittedName>
        <fullName evidence="14">CASR protein</fullName>
    </submittedName>
</protein>
<evidence type="ECO:0000256" key="3">
    <source>
        <dbReference type="ARBA" id="ARBA00022692"/>
    </source>
</evidence>
<dbReference type="InterPro" id="IPR038550">
    <property type="entry name" value="GPCR_3_9-Cys_sf"/>
</dbReference>
<dbReference type="InterPro" id="IPR011500">
    <property type="entry name" value="GPCR_3_9-Cys_dom"/>
</dbReference>
<evidence type="ECO:0000256" key="6">
    <source>
        <dbReference type="ARBA" id="ARBA00023040"/>
    </source>
</evidence>
<feature type="compositionally biased region" description="Polar residues" evidence="11">
    <location>
        <begin position="1105"/>
        <end position="1114"/>
    </location>
</feature>
<dbReference type="PRINTS" id="PR00248">
    <property type="entry name" value="GPCRMGR"/>
</dbReference>
<feature type="transmembrane region" description="Helical" evidence="12">
    <location>
        <begin position="646"/>
        <end position="667"/>
    </location>
</feature>
<dbReference type="Gene3D" id="3.40.50.2300">
    <property type="match status" value="2"/>
</dbReference>
<dbReference type="GO" id="GO:0004930">
    <property type="term" value="F:G protein-coupled receptor activity"/>
    <property type="evidence" value="ECO:0007669"/>
    <property type="project" value="UniProtKB-KW"/>
</dbReference>
<feature type="transmembrane region" description="Helical" evidence="12">
    <location>
        <begin position="768"/>
        <end position="790"/>
    </location>
</feature>
<keyword evidence="7 12" id="KW-0472">Membrane</keyword>
<dbReference type="PANTHER" id="PTHR24061">
    <property type="entry name" value="CALCIUM-SENSING RECEPTOR-RELATED"/>
    <property type="match status" value="1"/>
</dbReference>
<evidence type="ECO:0000256" key="10">
    <source>
        <dbReference type="ARBA" id="ARBA00023224"/>
    </source>
</evidence>
<feature type="transmembrane region" description="Helical" evidence="12">
    <location>
        <begin position="802"/>
        <end position="825"/>
    </location>
</feature>
<evidence type="ECO:0000256" key="4">
    <source>
        <dbReference type="ARBA" id="ARBA00022729"/>
    </source>
</evidence>
<dbReference type="Proteomes" id="UP000838412">
    <property type="component" value="Chromosome 1"/>
</dbReference>
<dbReference type="InterPro" id="IPR000337">
    <property type="entry name" value="GPCR_3"/>
</dbReference>
<proteinExistence type="predicted"/>
<evidence type="ECO:0000256" key="8">
    <source>
        <dbReference type="ARBA" id="ARBA00023170"/>
    </source>
</evidence>
<feature type="transmembrane region" description="Helical" evidence="12">
    <location>
        <begin position="837"/>
        <end position="861"/>
    </location>
</feature>
<keyword evidence="15" id="KW-1185">Reference proteome</keyword>
<dbReference type="Pfam" id="PF01094">
    <property type="entry name" value="ANF_receptor"/>
    <property type="match status" value="1"/>
</dbReference>
<dbReference type="OrthoDB" id="5984008at2759"/>
<feature type="domain" description="G-protein coupled receptors family 3 profile" evidence="13">
    <location>
        <begin position="610"/>
        <end position="874"/>
    </location>
</feature>
<dbReference type="InterPro" id="IPR000068">
    <property type="entry name" value="GPCR_3_Ca_sens_rcpt-rel"/>
</dbReference>
<feature type="compositionally biased region" description="Polar residues" evidence="11">
    <location>
        <begin position="1148"/>
        <end position="1173"/>
    </location>
</feature>
<evidence type="ECO:0000256" key="5">
    <source>
        <dbReference type="ARBA" id="ARBA00022989"/>
    </source>
</evidence>
<feature type="transmembrane region" description="Helical" evidence="12">
    <location>
        <begin position="717"/>
        <end position="743"/>
    </location>
</feature>
<feature type="region of interest" description="Disordered" evidence="11">
    <location>
        <begin position="1128"/>
        <end position="1189"/>
    </location>
</feature>
<sequence>MLQLQICDRTFVSATFYLLCYMCLVWRNAVAMEGYLSSPGDIMLGGLFSMHTVLQDPQNNQLATEAQCDNFRYRGFRELSAMRFAIEEINNSTTLLPNVTLGYNIFDDCNHVKKALAASLRFAARNNIATIGFDDDCQCNFANPATLGVVGPTSSDITISVANLLGLFDIPMISYAATSTRLSNKSQFPNFLRTVPSDFEQPKVMAEVVAYFNWTWVGTIAGDNSYGRPGIEQFLTEAENRSICVAFTKYITAEEGIDDAIRLIENNPDVKVIVAFIGGSNLAPLMSRVKRQDITWIASEAWSTSSSILKFTNVTRGTLGIQLRRGRIEGFREYLSRLSPVKEPHNKLLQYMWEEEFNCKYEEDNTTCATPPPEDVSPTPGIHVATQNCSSTLCTRQESLEGSNLLDFDDLELTTAFHSYVAVYAYAHALHNIFNCRPETSPLPNRSCPNVSAITPRELLQFVRNVNFTDSVGETVTFDKNGEPAPQYSILNWQERNGRLEIVQVANVVGRQGLELNHSIRIQWNNGDNDTHTDVPVSTCSQTCEPGFYKGRIQGKPTCCWDCLPCGEGNISTTIDADNCIPCGEREYNSQDRTECLPREVDFLDWMDPMAIVFLSLVGLGIILTILITILFFVKRNTPVVKASSRELLFLLLFGLLLCFVSFIPFIGYPTAATCILRPYPLGLGFAISISVILVKTNRVRVIFEARLPSSLHRKWLGIRIQLLSVFLAVFGMLIVLIVWSVAAPPYPEENLMIQRDKIFLECKAGSWIGWGVMIGYIVVLAMCCFYFAFKARKLPENFNEAKFIVLSMLIFFIVWISIIPAYIGTTGEFVVMTQGIAIYASTFGLLACFFFPKCWVILVTPERNTMAYIRESTTEHSFVTAARVTIRRQTDETQTSAGSKGSSGSLFKKGKKEGSGSGKKSEGIKMEPLGNKNTSNNNRLSPLHISNSPKPFSRERSCSSPTIIITQHQDNTHGVSAEQQTVGHHHPSVHVKNEQTDRSNNVPNQDTLFRPQNTASKDEAASSKLSNNSTPEVRPRFNFDVDMERQSFPSGSEMQQEEDKTVSKNCLTLSESSDDSLDSNTGLPLLTGYSDELPPSRDYHSFDHSSPSVSDTCVQPIEGVCDTSDFVQPSQSVLDTPVQPPPGVSDPSVQPPQSALDTSEQSLYDMSVQSATPKVDRTTIDDPEITFV</sequence>
<comment type="subcellular location">
    <subcellularLocation>
        <location evidence="1">Cell membrane</location>
        <topology evidence="1">Multi-pass membrane protein</topology>
    </subcellularLocation>
</comment>
<feature type="transmembrane region" description="Helical" evidence="12">
    <location>
        <begin position="610"/>
        <end position="634"/>
    </location>
</feature>
<evidence type="ECO:0000256" key="2">
    <source>
        <dbReference type="ARBA" id="ARBA00022475"/>
    </source>
</evidence>
<keyword evidence="9" id="KW-0325">Glycoprotein</keyword>
<evidence type="ECO:0000259" key="13">
    <source>
        <dbReference type="PROSITE" id="PS50259"/>
    </source>
</evidence>
<evidence type="ECO:0000256" key="11">
    <source>
        <dbReference type="SAM" id="MobiDB-lite"/>
    </source>
</evidence>
<feature type="region of interest" description="Disordered" evidence="11">
    <location>
        <begin position="890"/>
        <end position="1036"/>
    </location>
</feature>
<keyword evidence="8" id="KW-0675">Receptor</keyword>
<evidence type="ECO:0000256" key="12">
    <source>
        <dbReference type="SAM" id="Phobius"/>
    </source>
</evidence>
<dbReference type="Pfam" id="PF07562">
    <property type="entry name" value="NCD3G"/>
    <property type="match status" value="1"/>
</dbReference>
<dbReference type="FunFam" id="2.10.50.30:FF:000002">
    <property type="entry name" value="Vomeronasal 2 receptor, h1"/>
    <property type="match status" value="1"/>
</dbReference>
<dbReference type="InterPro" id="IPR001828">
    <property type="entry name" value="ANF_lig-bd_rcpt"/>
</dbReference>
<dbReference type="Pfam" id="PF00003">
    <property type="entry name" value="7tm_3"/>
    <property type="match status" value="1"/>
</dbReference>
<feature type="compositionally biased region" description="Polar residues" evidence="11">
    <location>
        <begin position="932"/>
        <end position="951"/>
    </location>
</feature>
<dbReference type="GO" id="GO:0005886">
    <property type="term" value="C:plasma membrane"/>
    <property type="evidence" value="ECO:0007669"/>
    <property type="project" value="UniProtKB-SubCell"/>
</dbReference>
<dbReference type="FunFam" id="3.40.50.2300:FF:000016">
    <property type="entry name" value="Taste 1 receptor member 2"/>
    <property type="match status" value="1"/>
</dbReference>
<feature type="compositionally biased region" description="Basic and acidic residues" evidence="11">
    <location>
        <begin position="1095"/>
        <end position="1104"/>
    </location>
</feature>